<dbReference type="NCBIfam" id="NF002345">
    <property type="entry name" value="PRK01305.2-2"/>
    <property type="match status" value="1"/>
</dbReference>
<dbReference type="HAMAP" id="MF_00689">
    <property type="entry name" value="Bpt"/>
    <property type="match status" value="1"/>
</dbReference>
<evidence type="ECO:0000313" key="7">
    <source>
        <dbReference type="EMBL" id="GIU49663.1"/>
    </source>
</evidence>
<evidence type="ECO:0000259" key="6">
    <source>
        <dbReference type="Pfam" id="PF04377"/>
    </source>
</evidence>
<dbReference type="PANTHER" id="PTHR21367">
    <property type="entry name" value="ARGININE-TRNA-PROTEIN TRANSFERASE 1"/>
    <property type="match status" value="1"/>
</dbReference>
<evidence type="ECO:0000256" key="1">
    <source>
        <dbReference type="ARBA" id="ARBA00022490"/>
    </source>
</evidence>
<organism evidence="7 8">
    <name type="scientific">Shewanella algidipiscicola</name>
    <dbReference type="NCBI Taxonomy" id="614070"/>
    <lineage>
        <taxon>Bacteria</taxon>
        <taxon>Pseudomonadati</taxon>
        <taxon>Pseudomonadota</taxon>
        <taxon>Gammaproteobacteria</taxon>
        <taxon>Alteromonadales</taxon>
        <taxon>Shewanellaceae</taxon>
        <taxon>Shewanella</taxon>
    </lineage>
</organism>
<evidence type="ECO:0000256" key="3">
    <source>
        <dbReference type="ARBA" id="ARBA00023315"/>
    </source>
</evidence>
<dbReference type="PIRSF" id="PIRSF037208">
    <property type="entry name" value="ATE_pro_prd"/>
    <property type="match status" value="1"/>
</dbReference>
<dbReference type="SUPFAM" id="SSF55729">
    <property type="entry name" value="Acyl-CoA N-acyltransferases (Nat)"/>
    <property type="match status" value="1"/>
</dbReference>
<evidence type="ECO:0000259" key="5">
    <source>
        <dbReference type="Pfam" id="PF04376"/>
    </source>
</evidence>
<dbReference type="Pfam" id="PF04376">
    <property type="entry name" value="ATE_N"/>
    <property type="match status" value="1"/>
</dbReference>
<keyword evidence="1 4" id="KW-0963">Cytoplasm</keyword>
<protein>
    <recommendedName>
        <fullName evidence="4">Aspartate/glutamate leucyltransferase</fullName>
        <ecNumber evidence="4">2.3.2.29</ecNumber>
    </recommendedName>
</protein>
<feature type="domain" description="N-end aminoacyl transferase N-terminal" evidence="5">
    <location>
        <begin position="17"/>
        <end position="85"/>
    </location>
</feature>
<gene>
    <name evidence="7" type="primary">ate</name>
    <name evidence="4" type="synonym">bpt</name>
    <name evidence="7" type="ORF">TUM4630_28800</name>
</gene>
<proteinExistence type="inferred from homology"/>
<reference evidence="7 8" key="1">
    <citation type="submission" date="2021-05" db="EMBL/GenBank/DDBJ databases">
        <title>Molecular characterization for Shewanella algae harboring chromosomal blaOXA-55-like strains isolated from clinical and environment sample.</title>
        <authorList>
            <person name="Ohama Y."/>
            <person name="Aoki K."/>
            <person name="Harada S."/>
            <person name="Moriya K."/>
            <person name="Ishii Y."/>
            <person name="Tateda K."/>
        </authorList>
    </citation>
    <scope>NUCLEOTIDE SEQUENCE [LARGE SCALE GENOMIC DNA]</scope>
    <source>
        <strain evidence="7 8">LMG 23746</strain>
    </source>
</reference>
<dbReference type="InterPro" id="IPR007471">
    <property type="entry name" value="N-end_Aminoacyl_Trfase_N"/>
</dbReference>
<comment type="similarity">
    <text evidence="4">Belongs to the R-transferase family. Bpt subfamily.</text>
</comment>
<comment type="function">
    <text evidence="4">Functions in the N-end rule pathway of protein degradation where it conjugates Leu from its aminoacyl-tRNA to the N-termini of proteins containing an N-terminal aspartate or glutamate.</text>
</comment>
<dbReference type="InterPro" id="IPR007472">
    <property type="entry name" value="N-end_Aminoacyl_Trfase_C"/>
</dbReference>
<comment type="catalytic activity">
    <reaction evidence="4">
        <text>N-terminal L-aspartyl-[protein] + L-leucyl-tRNA(Leu) = N-terminal L-leucyl-L-aspartyl-[protein] + tRNA(Leu) + H(+)</text>
        <dbReference type="Rhea" id="RHEA:50420"/>
        <dbReference type="Rhea" id="RHEA-COMP:9613"/>
        <dbReference type="Rhea" id="RHEA-COMP:9622"/>
        <dbReference type="Rhea" id="RHEA-COMP:12669"/>
        <dbReference type="Rhea" id="RHEA-COMP:12674"/>
        <dbReference type="ChEBI" id="CHEBI:15378"/>
        <dbReference type="ChEBI" id="CHEBI:64720"/>
        <dbReference type="ChEBI" id="CHEBI:78442"/>
        <dbReference type="ChEBI" id="CHEBI:78494"/>
        <dbReference type="ChEBI" id="CHEBI:133042"/>
        <dbReference type="EC" id="2.3.2.29"/>
    </reaction>
</comment>
<dbReference type="NCBIfam" id="NF002342">
    <property type="entry name" value="PRK01305.1-3"/>
    <property type="match status" value="1"/>
</dbReference>
<name>A0ABQ4PP83_9GAMM</name>
<keyword evidence="8" id="KW-1185">Reference proteome</keyword>
<dbReference type="EMBL" id="BPFB01000040">
    <property type="protein sequence ID" value="GIU49663.1"/>
    <property type="molecule type" value="Genomic_DNA"/>
</dbReference>
<dbReference type="Pfam" id="PF04377">
    <property type="entry name" value="ATE_C"/>
    <property type="match status" value="1"/>
</dbReference>
<dbReference type="NCBIfam" id="NF002341">
    <property type="entry name" value="PRK01305.1-1"/>
    <property type="match status" value="1"/>
</dbReference>
<dbReference type="EC" id="2.3.2.29" evidence="4"/>
<evidence type="ECO:0000256" key="2">
    <source>
        <dbReference type="ARBA" id="ARBA00022679"/>
    </source>
</evidence>
<comment type="subcellular location">
    <subcellularLocation>
        <location evidence="4">Cytoplasm</location>
    </subcellularLocation>
</comment>
<evidence type="ECO:0000256" key="4">
    <source>
        <dbReference type="HAMAP-Rule" id="MF_00689"/>
    </source>
</evidence>
<dbReference type="GO" id="GO:0016740">
    <property type="term" value="F:transferase activity"/>
    <property type="evidence" value="ECO:0007669"/>
    <property type="project" value="UniProtKB-KW"/>
</dbReference>
<dbReference type="NCBIfam" id="NF002347">
    <property type="entry name" value="PRK01305.2-4"/>
    <property type="match status" value="1"/>
</dbReference>
<dbReference type="InterPro" id="IPR030700">
    <property type="entry name" value="N-end_Aminoacyl_Trfase"/>
</dbReference>
<feature type="domain" description="N-end rule aminoacyl transferase C-terminal" evidence="6">
    <location>
        <begin position="104"/>
        <end position="225"/>
    </location>
</feature>
<evidence type="ECO:0000313" key="8">
    <source>
        <dbReference type="Proteomes" id="UP000761574"/>
    </source>
</evidence>
<accession>A0ABQ4PP83</accession>
<sequence>MTSKSDTIQVGLTNTFACSYLPERQEQLMVLQEDSFNINLFEQLLGLGFRRSGDTLYKPHCPHCSACMPIRIPVKQFSLSRRQKRTLKNNRDLSWTIVTTTTDEHYQLYHDYIAQRHSDGPMYPPSREQYDHFIHCAWHQPLLIEVHHNHTLIGVAVTDILPNSLSAIYSFFSPNEDKRSLGALMILIQCRLAKLMNKEFVYLGYQIDESRKMNYKKAYQPYEILTATGWQQSGSCHTKP</sequence>
<dbReference type="InterPro" id="IPR016181">
    <property type="entry name" value="Acyl_CoA_acyltransferase"/>
</dbReference>
<comment type="catalytic activity">
    <reaction evidence="4">
        <text>N-terminal L-glutamyl-[protein] + L-leucyl-tRNA(Leu) = N-terminal L-leucyl-L-glutamyl-[protein] + tRNA(Leu) + H(+)</text>
        <dbReference type="Rhea" id="RHEA:50412"/>
        <dbReference type="Rhea" id="RHEA-COMP:9613"/>
        <dbReference type="Rhea" id="RHEA-COMP:9622"/>
        <dbReference type="Rhea" id="RHEA-COMP:12664"/>
        <dbReference type="Rhea" id="RHEA-COMP:12668"/>
        <dbReference type="ChEBI" id="CHEBI:15378"/>
        <dbReference type="ChEBI" id="CHEBI:64721"/>
        <dbReference type="ChEBI" id="CHEBI:78442"/>
        <dbReference type="ChEBI" id="CHEBI:78494"/>
        <dbReference type="ChEBI" id="CHEBI:133041"/>
        <dbReference type="EC" id="2.3.2.29"/>
    </reaction>
</comment>
<comment type="caution">
    <text evidence="7">The sequence shown here is derived from an EMBL/GenBank/DDBJ whole genome shotgun (WGS) entry which is preliminary data.</text>
</comment>
<dbReference type="Proteomes" id="UP000761574">
    <property type="component" value="Unassembled WGS sequence"/>
</dbReference>
<dbReference type="PANTHER" id="PTHR21367:SF1">
    <property type="entry name" value="ARGINYL-TRNA--PROTEIN TRANSFERASE 1"/>
    <property type="match status" value="1"/>
</dbReference>
<keyword evidence="2 4" id="KW-0808">Transferase</keyword>
<dbReference type="NCBIfam" id="NF002346">
    <property type="entry name" value="PRK01305.2-3"/>
    <property type="match status" value="1"/>
</dbReference>
<dbReference type="InterPro" id="IPR017138">
    <property type="entry name" value="Asp_Glu_LeuTrfase"/>
</dbReference>
<dbReference type="RefSeq" id="WP_119978960.1">
    <property type="nucleotide sequence ID" value="NZ_BPFB01000040.1"/>
</dbReference>
<keyword evidence="3 4" id="KW-0012">Acyltransferase</keyword>